<organism evidence="1 2">
    <name type="scientific">Papaver nudicaule</name>
    <name type="common">Iceland poppy</name>
    <dbReference type="NCBI Taxonomy" id="74823"/>
    <lineage>
        <taxon>Eukaryota</taxon>
        <taxon>Viridiplantae</taxon>
        <taxon>Streptophyta</taxon>
        <taxon>Embryophyta</taxon>
        <taxon>Tracheophyta</taxon>
        <taxon>Spermatophyta</taxon>
        <taxon>Magnoliopsida</taxon>
        <taxon>Ranunculales</taxon>
        <taxon>Papaveraceae</taxon>
        <taxon>Papaveroideae</taxon>
        <taxon>Papaver</taxon>
    </lineage>
</organism>
<reference evidence="1" key="1">
    <citation type="submission" date="2022-03" db="EMBL/GenBank/DDBJ databases">
        <title>A functionally conserved STORR gene fusion in Papaver species that diverged 16.8 million years ago.</title>
        <authorList>
            <person name="Catania T."/>
        </authorList>
    </citation>
    <scope>NUCLEOTIDE SEQUENCE</scope>
    <source>
        <strain evidence="1">S-191538</strain>
    </source>
</reference>
<evidence type="ECO:0000313" key="2">
    <source>
        <dbReference type="Proteomes" id="UP001177140"/>
    </source>
</evidence>
<protein>
    <submittedName>
        <fullName evidence="1">Uncharacterized protein</fullName>
    </submittedName>
</protein>
<dbReference type="AlphaFoldDB" id="A0AA41SFY6"/>
<accession>A0AA41SFY6</accession>
<proteinExistence type="predicted"/>
<gene>
    <name evidence="1" type="ORF">MKW94_009511</name>
</gene>
<dbReference type="FunFam" id="3.90.550.50:FF:000038">
    <property type="entry name" value="Predicted protein"/>
    <property type="match status" value="1"/>
</dbReference>
<sequence length="485" mass="55338">MSFCGVNLSSIKQHLTKLSGGDLCRALAVAGLVLYAVCILVSNPSGQSTAFFNSLIFRRQGRYLYTNTDTNDLVFGIASSASTWRTRRQYIEGWWQPNVTRGYVFFDVPPPKEYLPWSPFSPPYRVSENISRFKDFNKHAMPFAVRMVRVIKETFLEVPKGVKWYVMADDDTVLFIDNLVEILSKYDHNEYYYIGCNSEAVGSNADHSFRMAFGGAGYALSYPLAKALARNLDDCIKRYPHLYGSDLILQSCISDLGVSLTLEPGFHQIDLHGDISGFLSAHPQTPIISLHHLDYTNPLYPAMNVFQSLKLFMNVSRVDSSRLLQQSICYQKKNNWTFSISWGYSALIYENIFPPSNLERPLQTFVPWRNGYKPPAFMFNTRWVTKNPCETPHFFFLDSVEQKPGGYEIVTNYGRKWDRRLPACSSTGNHSADWISQIRVISPAKRYVGGEGKRRECCDISRIYGGSNITEIRLRSCMEDEIIIV</sequence>
<dbReference type="PANTHER" id="PTHR10811">
    <property type="entry name" value="FRINGE-RELATED"/>
    <property type="match status" value="1"/>
</dbReference>
<dbReference type="Proteomes" id="UP001177140">
    <property type="component" value="Unassembled WGS sequence"/>
</dbReference>
<dbReference type="Gene3D" id="3.90.550.50">
    <property type="match status" value="1"/>
</dbReference>
<name>A0AA41SFY6_PAPNU</name>
<comment type="caution">
    <text evidence="1">The sequence shown here is derived from an EMBL/GenBank/DDBJ whole genome shotgun (WGS) entry which is preliminary data.</text>
</comment>
<dbReference type="Pfam" id="PF04646">
    <property type="entry name" value="DUF604"/>
    <property type="match status" value="1"/>
</dbReference>
<dbReference type="InterPro" id="IPR006740">
    <property type="entry name" value="DUF604"/>
</dbReference>
<dbReference type="EMBL" id="JAJJMA010159353">
    <property type="protein sequence ID" value="MCL7035656.1"/>
    <property type="molecule type" value="Genomic_DNA"/>
</dbReference>
<keyword evidence="2" id="KW-1185">Reference proteome</keyword>
<evidence type="ECO:0000313" key="1">
    <source>
        <dbReference type="EMBL" id="MCL7035656.1"/>
    </source>
</evidence>